<protein>
    <submittedName>
        <fullName evidence="7">FAD-dependent oxidoreductase</fullName>
    </submittedName>
</protein>
<dbReference type="EMBL" id="JACTVJ010000008">
    <property type="protein sequence ID" value="MBC9714691.1"/>
    <property type="molecule type" value="Genomic_DNA"/>
</dbReference>
<comment type="cofactor">
    <cofactor evidence="1">
        <name>FAD</name>
        <dbReference type="ChEBI" id="CHEBI:57692"/>
    </cofactor>
</comment>
<keyword evidence="5" id="KW-0560">Oxidoreductase</keyword>
<dbReference type="PANTHER" id="PTHR42913:SF3">
    <property type="entry name" value="64 KDA MITOCHONDRIAL NADH DEHYDROGENASE (EUROFUNG)"/>
    <property type="match status" value="1"/>
</dbReference>
<proteinExistence type="inferred from homology"/>
<feature type="domain" description="FAD/NAD(P)-binding" evidence="6">
    <location>
        <begin position="7"/>
        <end position="285"/>
    </location>
</feature>
<evidence type="ECO:0000256" key="3">
    <source>
        <dbReference type="ARBA" id="ARBA00022630"/>
    </source>
</evidence>
<dbReference type="SUPFAM" id="SSF51905">
    <property type="entry name" value="FAD/NAD(P)-binding domain"/>
    <property type="match status" value="1"/>
</dbReference>
<sequence length="392" mass="41466">MSTSSHRIVVLGAGYTGMMTASRLARRTRGDQGVRITLVNPSPRFTERLRMHQIAAGQELADFRITEVLDGTGIEFVEGRATAIDVEAREVEVSGAGRPLPYDTLVYALGSSTDTSLVPGAAEHAYTLNDPRTARTMALELAGLARQGGAVTVAGGGLTGIEAAAEIAESHPGLRVTLLSREVPGSMMGPKAQAYLLAALDRLGVTVRSGVTVGKVLPAGVELADGELLASDVTLWTAGVRVPRLAAESGIAVDAAGRILVDATLRSVSHPEIQAIGDAARVEQAWGTLHGTCQSGIPTAAYTADAIARRLRGRQVMPFRFGYIHQPVSLGRKDAVIQFTKPDEKPRRIWLKGRSAVFYKETVSASPVQTYKLTKKLAGAAVWPQGGRATKA</sequence>
<evidence type="ECO:0000256" key="1">
    <source>
        <dbReference type="ARBA" id="ARBA00001974"/>
    </source>
</evidence>
<keyword evidence="8" id="KW-1185">Reference proteome</keyword>
<keyword evidence="3" id="KW-0285">Flavoprotein</keyword>
<evidence type="ECO:0000313" key="7">
    <source>
        <dbReference type="EMBL" id="MBC9714691.1"/>
    </source>
</evidence>
<evidence type="ECO:0000259" key="6">
    <source>
        <dbReference type="Pfam" id="PF07992"/>
    </source>
</evidence>
<evidence type="ECO:0000256" key="2">
    <source>
        <dbReference type="ARBA" id="ARBA00005272"/>
    </source>
</evidence>
<reference evidence="7 8" key="1">
    <citation type="submission" date="2020-08" db="EMBL/GenBank/DDBJ databases">
        <title>Genemic of Streptomyces polyaspartic.</title>
        <authorList>
            <person name="Liu W."/>
        </authorList>
    </citation>
    <scope>NUCLEOTIDE SEQUENCE [LARGE SCALE GENOMIC DNA]</scope>
    <source>
        <strain evidence="7 8">TRM66268-LWL</strain>
    </source>
</reference>
<gene>
    <name evidence="7" type="ORF">H9Y04_19215</name>
</gene>
<evidence type="ECO:0000256" key="5">
    <source>
        <dbReference type="ARBA" id="ARBA00023002"/>
    </source>
</evidence>
<dbReference type="RefSeq" id="WP_187815168.1">
    <property type="nucleotide sequence ID" value="NZ_JACTVJ010000008.1"/>
</dbReference>
<dbReference type="InterPro" id="IPR023753">
    <property type="entry name" value="FAD/NAD-binding_dom"/>
</dbReference>
<name>A0ABR7SGR6_9ACTN</name>
<dbReference type="InterPro" id="IPR051169">
    <property type="entry name" value="NADH-Q_oxidoreductase"/>
</dbReference>
<dbReference type="PANTHER" id="PTHR42913">
    <property type="entry name" value="APOPTOSIS-INDUCING FACTOR 1"/>
    <property type="match status" value="1"/>
</dbReference>
<evidence type="ECO:0000256" key="4">
    <source>
        <dbReference type="ARBA" id="ARBA00022827"/>
    </source>
</evidence>
<dbReference type="InterPro" id="IPR036188">
    <property type="entry name" value="FAD/NAD-bd_sf"/>
</dbReference>
<comment type="caution">
    <text evidence="7">The sequence shown here is derived from an EMBL/GenBank/DDBJ whole genome shotgun (WGS) entry which is preliminary data.</text>
</comment>
<accession>A0ABR7SGR6</accession>
<keyword evidence="4" id="KW-0274">FAD</keyword>
<dbReference type="Proteomes" id="UP000642284">
    <property type="component" value="Unassembled WGS sequence"/>
</dbReference>
<evidence type="ECO:0000313" key="8">
    <source>
        <dbReference type="Proteomes" id="UP000642284"/>
    </source>
</evidence>
<dbReference type="PRINTS" id="PR00368">
    <property type="entry name" value="FADPNR"/>
</dbReference>
<organism evidence="7 8">
    <name type="scientific">Streptomyces polyasparticus</name>
    <dbReference type="NCBI Taxonomy" id="2767826"/>
    <lineage>
        <taxon>Bacteria</taxon>
        <taxon>Bacillati</taxon>
        <taxon>Actinomycetota</taxon>
        <taxon>Actinomycetes</taxon>
        <taxon>Kitasatosporales</taxon>
        <taxon>Streptomycetaceae</taxon>
        <taxon>Streptomyces</taxon>
    </lineage>
</organism>
<dbReference type="PRINTS" id="PR00469">
    <property type="entry name" value="PNDRDTASEII"/>
</dbReference>
<dbReference type="Gene3D" id="3.50.50.100">
    <property type="match status" value="1"/>
</dbReference>
<comment type="similarity">
    <text evidence="2">Belongs to the NADH dehydrogenase family.</text>
</comment>
<dbReference type="Pfam" id="PF07992">
    <property type="entry name" value="Pyr_redox_2"/>
    <property type="match status" value="1"/>
</dbReference>